<evidence type="ECO:0000259" key="6">
    <source>
        <dbReference type="PROSITE" id="PS50011"/>
    </source>
</evidence>
<comment type="catalytic activity">
    <reaction evidence="4">
        <text>L-threonyl-[protein] + ATP = O-phospho-L-threonyl-[protein] + ADP + H(+)</text>
        <dbReference type="Rhea" id="RHEA:46608"/>
        <dbReference type="Rhea" id="RHEA-COMP:11060"/>
        <dbReference type="Rhea" id="RHEA-COMP:11605"/>
        <dbReference type="ChEBI" id="CHEBI:15378"/>
        <dbReference type="ChEBI" id="CHEBI:30013"/>
        <dbReference type="ChEBI" id="CHEBI:30616"/>
        <dbReference type="ChEBI" id="CHEBI:61977"/>
        <dbReference type="ChEBI" id="CHEBI:456216"/>
        <dbReference type="EC" id="2.7.11.1"/>
    </reaction>
</comment>
<dbReference type="GO" id="GO:0004674">
    <property type="term" value="F:protein serine/threonine kinase activity"/>
    <property type="evidence" value="ECO:0007669"/>
    <property type="project" value="UniProtKB-KW"/>
</dbReference>
<dbReference type="Gene3D" id="1.10.510.10">
    <property type="entry name" value="Transferase(Phosphotransferase) domain 1"/>
    <property type="match status" value="1"/>
</dbReference>
<dbReference type="SMART" id="SM00220">
    <property type="entry name" value="S_TKc"/>
    <property type="match status" value="1"/>
</dbReference>
<comment type="caution">
    <text evidence="7">The sequence shown here is derived from an EMBL/GenBank/DDBJ whole genome shotgun (WGS) entry which is preliminary data.</text>
</comment>
<dbReference type="GO" id="GO:0005524">
    <property type="term" value="F:ATP binding"/>
    <property type="evidence" value="ECO:0007669"/>
    <property type="project" value="InterPro"/>
</dbReference>
<dbReference type="EC" id="2.7.11.1" evidence="1"/>
<accession>A0AAW2R5C9</accession>
<dbReference type="InterPro" id="IPR000719">
    <property type="entry name" value="Prot_kinase_dom"/>
</dbReference>
<comment type="catalytic activity">
    <reaction evidence="5">
        <text>L-seryl-[protein] + ATP = O-phospho-L-seryl-[protein] + ADP + H(+)</text>
        <dbReference type="Rhea" id="RHEA:17989"/>
        <dbReference type="Rhea" id="RHEA-COMP:9863"/>
        <dbReference type="Rhea" id="RHEA-COMP:11604"/>
        <dbReference type="ChEBI" id="CHEBI:15378"/>
        <dbReference type="ChEBI" id="CHEBI:29999"/>
        <dbReference type="ChEBI" id="CHEBI:30616"/>
        <dbReference type="ChEBI" id="CHEBI:83421"/>
        <dbReference type="ChEBI" id="CHEBI:456216"/>
        <dbReference type="EC" id="2.7.11.1"/>
    </reaction>
</comment>
<dbReference type="AlphaFoldDB" id="A0AAW2R5C9"/>
<evidence type="ECO:0000256" key="2">
    <source>
        <dbReference type="ARBA" id="ARBA00022527"/>
    </source>
</evidence>
<dbReference type="PANTHER" id="PTHR13902">
    <property type="entry name" value="SERINE/THREONINE-PROTEIN KINASE WNK WITH NO LYSINE -RELATED"/>
    <property type="match status" value="1"/>
</dbReference>
<protein>
    <recommendedName>
        <fullName evidence="1">non-specific serine/threonine protein kinase</fullName>
        <ecNumber evidence="1">2.7.11.1</ecNumber>
    </recommendedName>
</protein>
<dbReference type="InterPro" id="IPR011009">
    <property type="entry name" value="Kinase-like_dom_sf"/>
</dbReference>
<name>A0AAW2R5C9_SESRA</name>
<feature type="domain" description="Protein kinase" evidence="6">
    <location>
        <begin position="1"/>
        <end position="172"/>
    </location>
</feature>
<dbReference type="EMBL" id="JACGWJ010000014">
    <property type="protein sequence ID" value="KAL0375435.1"/>
    <property type="molecule type" value="Genomic_DNA"/>
</dbReference>
<evidence type="ECO:0000256" key="4">
    <source>
        <dbReference type="ARBA" id="ARBA00047899"/>
    </source>
</evidence>
<reference evidence="7" key="1">
    <citation type="submission" date="2020-06" db="EMBL/GenBank/DDBJ databases">
        <authorList>
            <person name="Li T."/>
            <person name="Hu X."/>
            <person name="Zhang T."/>
            <person name="Song X."/>
            <person name="Zhang H."/>
            <person name="Dai N."/>
            <person name="Sheng W."/>
            <person name="Hou X."/>
            <person name="Wei L."/>
        </authorList>
    </citation>
    <scope>NUCLEOTIDE SEQUENCE</scope>
    <source>
        <strain evidence="7">G02</strain>
        <tissue evidence="7">Leaf</tissue>
    </source>
</reference>
<keyword evidence="2" id="KW-0723">Serine/threonine-protein kinase</keyword>
<keyword evidence="3 7" id="KW-0418">Kinase</keyword>
<reference evidence="7" key="2">
    <citation type="journal article" date="2024" name="Plant">
        <title>Genomic evolution and insights into agronomic trait innovations of Sesamum species.</title>
        <authorList>
            <person name="Miao H."/>
            <person name="Wang L."/>
            <person name="Qu L."/>
            <person name="Liu H."/>
            <person name="Sun Y."/>
            <person name="Le M."/>
            <person name="Wang Q."/>
            <person name="Wei S."/>
            <person name="Zheng Y."/>
            <person name="Lin W."/>
            <person name="Duan Y."/>
            <person name="Cao H."/>
            <person name="Xiong S."/>
            <person name="Wang X."/>
            <person name="Wei L."/>
            <person name="Li C."/>
            <person name="Ma Q."/>
            <person name="Ju M."/>
            <person name="Zhao R."/>
            <person name="Li G."/>
            <person name="Mu C."/>
            <person name="Tian Q."/>
            <person name="Mei H."/>
            <person name="Zhang T."/>
            <person name="Gao T."/>
            <person name="Zhang H."/>
        </authorList>
    </citation>
    <scope>NUCLEOTIDE SEQUENCE</scope>
    <source>
        <strain evidence="7">G02</strain>
    </source>
</reference>
<dbReference type="PROSITE" id="PS50011">
    <property type="entry name" value="PROTEIN_KINASE_DOM"/>
    <property type="match status" value="1"/>
</dbReference>
<dbReference type="Pfam" id="PF00069">
    <property type="entry name" value="Pkinase"/>
    <property type="match status" value="1"/>
</dbReference>
<dbReference type="SUPFAM" id="SSF56112">
    <property type="entry name" value="Protein kinase-like (PK-like)"/>
    <property type="match status" value="1"/>
</dbReference>
<dbReference type="InterPro" id="IPR050588">
    <property type="entry name" value="WNK_Ser-Thr_kinase"/>
</dbReference>
<sequence length="184" mass="21101">MQLYVEMDPSERYGRFKDVLGKGAMKTVFRAFDELLGMEVAWNKVKIGDLGLAAILRGTSHAHSVIGNHLLFLFIFIDCTPEFMAPELYEEEYDELVDIYSFGMCVLEMLTSEYPYNECSNPAQIYKKVTSGKLPEAFYRIEDVEARRFVGRCLEKAANRPSARELLMDPFLSVEEVEELPAHH</sequence>
<organism evidence="7">
    <name type="scientific">Sesamum radiatum</name>
    <name type="common">Black benniseed</name>
    <dbReference type="NCBI Taxonomy" id="300843"/>
    <lineage>
        <taxon>Eukaryota</taxon>
        <taxon>Viridiplantae</taxon>
        <taxon>Streptophyta</taxon>
        <taxon>Embryophyta</taxon>
        <taxon>Tracheophyta</taxon>
        <taxon>Spermatophyta</taxon>
        <taxon>Magnoliopsida</taxon>
        <taxon>eudicotyledons</taxon>
        <taxon>Gunneridae</taxon>
        <taxon>Pentapetalae</taxon>
        <taxon>asterids</taxon>
        <taxon>lamiids</taxon>
        <taxon>Lamiales</taxon>
        <taxon>Pedaliaceae</taxon>
        <taxon>Sesamum</taxon>
    </lineage>
</organism>
<evidence type="ECO:0000256" key="3">
    <source>
        <dbReference type="ARBA" id="ARBA00022777"/>
    </source>
</evidence>
<keyword evidence="3 7" id="KW-0808">Transferase</keyword>
<evidence type="ECO:0000256" key="5">
    <source>
        <dbReference type="ARBA" id="ARBA00048679"/>
    </source>
</evidence>
<proteinExistence type="predicted"/>
<gene>
    <name evidence="7" type="ORF">Sradi_3459200</name>
</gene>
<evidence type="ECO:0000313" key="7">
    <source>
        <dbReference type="EMBL" id="KAL0375435.1"/>
    </source>
</evidence>
<evidence type="ECO:0000256" key="1">
    <source>
        <dbReference type="ARBA" id="ARBA00012513"/>
    </source>
</evidence>